<accession>A0A2T9YJ18</accession>
<reference evidence="1 2" key="1">
    <citation type="journal article" date="2018" name="MBio">
        <title>Comparative Genomics Reveals the Core Gene Toolbox for the Fungus-Insect Symbiosis.</title>
        <authorList>
            <person name="Wang Y."/>
            <person name="Stata M."/>
            <person name="Wang W."/>
            <person name="Stajich J.E."/>
            <person name="White M.M."/>
            <person name="Moncalvo J.M."/>
        </authorList>
    </citation>
    <scope>NUCLEOTIDE SEQUENCE [LARGE SCALE GENOMIC DNA]</scope>
    <source>
        <strain evidence="1 2">SC-DP-2</strain>
    </source>
</reference>
<organism evidence="1 2">
    <name type="scientific">Smittium megazygosporum</name>
    <dbReference type="NCBI Taxonomy" id="133381"/>
    <lineage>
        <taxon>Eukaryota</taxon>
        <taxon>Fungi</taxon>
        <taxon>Fungi incertae sedis</taxon>
        <taxon>Zoopagomycota</taxon>
        <taxon>Kickxellomycotina</taxon>
        <taxon>Harpellomycetes</taxon>
        <taxon>Harpellales</taxon>
        <taxon>Legeriomycetaceae</taxon>
        <taxon>Smittium</taxon>
    </lineage>
</organism>
<proteinExistence type="predicted"/>
<dbReference type="EMBL" id="MBFS01002802">
    <property type="protein sequence ID" value="PVU92336.1"/>
    <property type="molecule type" value="Genomic_DNA"/>
</dbReference>
<gene>
    <name evidence="1" type="ORF">BB560_006065</name>
</gene>
<dbReference type="AlphaFoldDB" id="A0A2T9YJ18"/>
<sequence length="54" mass="6257">WGQKLVSTRALLKCLILQPDLDQKCYQTTKSRTEKKTKNFLMENITTARMLGVN</sequence>
<protein>
    <submittedName>
        <fullName evidence="1">Uncharacterized protein</fullName>
    </submittedName>
</protein>
<evidence type="ECO:0000313" key="2">
    <source>
        <dbReference type="Proteomes" id="UP000245609"/>
    </source>
</evidence>
<feature type="non-terminal residue" evidence="1">
    <location>
        <position position="1"/>
    </location>
</feature>
<comment type="caution">
    <text evidence="1">The sequence shown here is derived from an EMBL/GenBank/DDBJ whole genome shotgun (WGS) entry which is preliminary data.</text>
</comment>
<keyword evidence="2" id="KW-1185">Reference proteome</keyword>
<name>A0A2T9YJ18_9FUNG</name>
<evidence type="ECO:0000313" key="1">
    <source>
        <dbReference type="EMBL" id="PVU92336.1"/>
    </source>
</evidence>
<dbReference type="Proteomes" id="UP000245609">
    <property type="component" value="Unassembled WGS sequence"/>
</dbReference>